<feature type="transmembrane region" description="Helical" evidence="5">
    <location>
        <begin position="92"/>
        <end position="112"/>
    </location>
</feature>
<name>W7Y5M6_9BACT</name>
<feature type="transmembrane region" description="Helical" evidence="5">
    <location>
        <begin position="337"/>
        <end position="359"/>
    </location>
</feature>
<feature type="transmembrane region" description="Helical" evidence="5">
    <location>
        <begin position="150"/>
        <end position="168"/>
    </location>
</feature>
<dbReference type="OrthoDB" id="6146067at2"/>
<dbReference type="Proteomes" id="UP000019402">
    <property type="component" value="Unassembled WGS sequence"/>
</dbReference>
<keyword evidence="2 5" id="KW-0812">Transmembrane</keyword>
<dbReference type="PANTHER" id="PTHR10846">
    <property type="entry name" value="SODIUM/POTASSIUM/CALCIUM EXCHANGER"/>
    <property type="match status" value="1"/>
</dbReference>
<feature type="domain" description="Sodium/calcium exchanger membrane region" evidence="6">
    <location>
        <begin position="203"/>
        <end position="352"/>
    </location>
</feature>
<sequence length="398" mass="43496">MGIYELFFHTWYGGLVLMVISSIIMAKACDVFEASSDYLGRNLSEGVKGATINAIGSSMPELLTTVFFLALASRQHLGRDLAASVGGNTGSAIFNSIVIPMLVIWIVIATIAGVKGIKIAKKVVLRDGLFLIAAELILLVLLSSDYITQWHGWVFTMFYLVYLSYTLLSMKKDLHKKEIIHFKAENWYTHFQLKHNKGRTGRSWLLLLGSTAIIALTCAGLVESCIGMADAMKINPLFIALVLVAAASSVPDTIISIKDGKKGNYDDALSNVLGSNIFDITISMGLPLAIYLLVTGQRIDFRAAGPTLIDIRIMLVVVTIITMAVFYFSKELKKRHVLYLLILYLIFILYAIGAASYGAGGDDMLAQWAGAFIDFLNKKGGISDSLQKVANGITSGWR</sequence>
<dbReference type="Gene3D" id="1.20.1420.30">
    <property type="entry name" value="NCX, central ion-binding region"/>
    <property type="match status" value="1"/>
</dbReference>
<dbReference type="AlphaFoldDB" id="W7Y5M6"/>
<feature type="transmembrane region" description="Helical" evidence="5">
    <location>
        <begin position="234"/>
        <end position="255"/>
    </location>
</feature>
<dbReference type="eggNOG" id="COG0530">
    <property type="taxonomic scope" value="Bacteria"/>
</dbReference>
<evidence type="ECO:0000256" key="4">
    <source>
        <dbReference type="ARBA" id="ARBA00023136"/>
    </source>
</evidence>
<evidence type="ECO:0000256" key="1">
    <source>
        <dbReference type="ARBA" id="ARBA00004141"/>
    </source>
</evidence>
<dbReference type="GO" id="GO:0006874">
    <property type="term" value="P:intracellular calcium ion homeostasis"/>
    <property type="evidence" value="ECO:0007669"/>
    <property type="project" value="TreeGrafter"/>
</dbReference>
<organism evidence="7 8">
    <name type="scientific">Saccharicrinis fermentans DSM 9555 = JCM 21142</name>
    <dbReference type="NCBI Taxonomy" id="869213"/>
    <lineage>
        <taxon>Bacteria</taxon>
        <taxon>Pseudomonadati</taxon>
        <taxon>Bacteroidota</taxon>
        <taxon>Bacteroidia</taxon>
        <taxon>Marinilabiliales</taxon>
        <taxon>Marinilabiliaceae</taxon>
        <taxon>Saccharicrinis</taxon>
    </lineage>
</organism>
<feature type="transmembrane region" description="Helical" evidence="5">
    <location>
        <begin position="124"/>
        <end position="144"/>
    </location>
</feature>
<keyword evidence="8" id="KW-1185">Reference proteome</keyword>
<dbReference type="GO" id="GO:0005262">
    <property type="term" value="F:calcium channel activity"/>
    <property type="evidence" value="ECO:0007669"/>
    <property type="project" value="TreeGrafter"/>
</dbReference>
<feature type="transmembrane region" description="Helical" evidence="5">
    <location>
        <begin position="6"/>
        <end position="29"/>
    </location>
</feature>
<comment type="subcellular location">
    <subcellularLocation>
        <location evidence="1">Membrane</location>
        <topology evidence="1">Multi-pass membrane protein</topology>
    </subcellularLocation>
</comment>
<feature type="domain" description="Sodium/calcium exchanger membrane region" evidence="6">
    <location>
        <begin position="15"/>
        <end position="166"/>
    </location>
</feature>
<dbReference type="Pfam" id="PF01699">
    <property type="entry name" value="Na_Ca_ex"/>
    <property type="match status" value="2"/>
</dbReference>
<comment type="caution">
    <text evidence="7">The sequence shown here is derived from an EMBL/GenBank/DDBJ whole genome shotgun (WGS) entry which is preliminary data.</text>
</comment>
<feature type="transmembrane region" description="Helical" evidence="5">
    <location>
        <begin position="276"/>
        <end position="294"/>
    </location>
</feature>
<dbReference type="PANTHER" id="PTHR10846:SF8">
    <property type="entry name" value="INNER MEMBRANE PROTEIN YRBG"/>
    <property type="match status" value="1"/>
</dbReference>
<keyword evidence="3 5" id="KW-1133">Transmembrane helix</keyword>
<dbReference type="RefSeq" id="WP_052343258.1">
    <property type="nucleotide sequence ID" value="NZ_BAMD01000015.1"/>
</dbReference>
<proteinExistence type="predicted"/>
<evidence type="ECO:0000256" key="5">
    <source>
        <dbReference type="SAM" id="Phobius"/>
    </source>
</evidence>
<accession>W7Y5M6</accession>
<evidence type="ECO:0000256" key="3">
    <source>
        <dbReference type="ARBA" id="ARBA00022989"/>
    </source>
</evidence>
<dbReference type="GO" id="GO:0008273">
    <property type="term" value="F:calcium, potassium:sodium antiporter activity"/>
    <property type="evidence" value="ECO:0007669"/>
    <property type="project" value="TreeGrafter"/>
</dbReference>
<dbReference type="GO" id="GO:0005886">
    <property type="term" value="C:plasma membrane"/>
    <property type="evidence" value="ECO:0007669"/>
    <property type="project" value="TreeGrafter"/>
</dbReference>
<evidence type="ECO:0000259" key="6">
    <source>
        <dbReference type="Pfam" id="PF01699"/>
    </source>
</evidence>
<dbReference type="InterPro" id="IPR004481">
    <property type="entry name" value="K/Na/Ca-exchanger"/>
</dbReference>
<evidence type="ECO:0000256" key="2">
    <source>
        <dbReference type="ARBA" id="ARBA00022692"/>
    </source>
</evidence>
<evidence type="ECO:0000313" key="8">
    <source>
        <dbReference type="Proteomes" id="UP000019402"/>
    </source>
</evidence>
<dbReference type="InterPro" id="IPR044880">
    <property type="entry name" value="NCX_ion-bd_dom_sf"/>
</dbReference>
<protein>
    <submittedName>
        <fullName evidence="7">Putative calcium/sodium:proton antiporter</fullName>
    </submittedName>
</protein>
<feature type="transmembrane region" description="Helical" evidence="5">
    <location>
        <begin position="204"/>
        <end position="222"/>
    </location>
</feature>
<dbReference type="STRING" id="869213.GCA_000517085_03370"/>
<feature type="transmembrane region" description="Helical" evidence="5">
    <location>
        <begin position="309"/>
        <end position="328"/>
    </location>
</feature>
<dbReference type="EMBL" id="BAMD01000015">
    <property type="protein sequence ID" value="GAF02883.1"/>
    <property type="molecule type" value="Genomic_DNA"/>
</dbReference>
<evidence type="ECO:0000313" key="7">
    <source>
        <dbReference type="EMBL" id="GAF02883.1"/>
    </source>
</evidence>
<dbReference type="InterPro" id="IPR004837">
    <property type="entry name" value="NaCa_Exmemb"/>
</dbReference>
<reference evidence="7 8" key="1">
    <citation type="journal article" date="2014" name="Genome Announc.">
        <title>Draft Genome Sequence of Cytophaga fermentans JCM 21142T, a Facultative Anaerobe Isolated from Marine Mud.</title>
        <authorList>
            <person name="Starns D."/>
            <person name="Oshima K."/>
            <person name="Suda W."/>
            <person name="Iino T."/>
            <person name="Yuki M."/>
            <person name="Inoue J."/>
            <person name="Kitamura K."/>
            <person name="Iida T."/>
            <person name="Darby A."/>
            <person name="Hattori M."/>
            <person name="Ohkuma M."/>
        </authorList>
    </citation>
    <scope>NUCLEOTIDE SEQUENCE [LARGE SCALE GENOMIC DNA]</scope>
    <source>
        <strain evidence="7 8">JCM 21142</strain>
    </source>
</reference>
<keyword evidence="4 5" id="KW-0472">Membrane</keyword>
<gene>
    <name evidence="7" type="ORF">JCM21142_41531</name>
</gene>